<reference evidence="1 2" key="1">
    <citation type="submission" date="2019-05" db="EMBL/GenBank/DDBJ databases">
        <authorList>
            <person name="Karczewska-Golec J."/>
            <person name="Decewicz P."/>
            <person name="Golec P."/>
        </authorList>
    </citation>
    <scope>NUCLEOTIDE SEQUENCE [LARGE SCALE GENOMIC DNA]</scope>
</reference>
<proteinExistence type="predicted"/>
<dbReference type="Gene3D" id="3.30.40.220">
    <property type="match status" value="1"/>
</dbReference>
<protein>
    <submittedName>
        <fullName evidence="1">Uncharacterized protein</fullName>
    </submittedName>
</protein>
<evidence type="ECO:0000313" key="1">
    <source>
        <dbReference type="EMBL" id="QDB71031.1"/>
    </source>
</evidence>
<name>A0A4Y5TR40_9CAUD</name>
<gene>
    <name evidence="1" type="ORF">bb8_p56</name>
</gene>
<accession>A0A4Y5TR40</accession>
<dbReference type="Proteomes" id="UP000315813">
    <property type="component" value="Segment"/>
</dbReference>
<keyword evidence="2" id="KW-1185">Reference proteome</keyword>
<organism evidence="1 2">
    <name type="scientific">Bordetella phage vB_BbrP_BB8</name>
    <dbReference type="NCBI Taxonomy" id="2587820"/>
    <lineage>
        <taxon>Viruses</taxon>
        <taxon>Duplodnaviria</taxon>
        <taxon>Heunggongvirae</taxon>
        <taxon>Uroviricota</taxon>
        <taxon>Caudoviricetes</taxon>
        <taxon>Autographivirales</taxon>
        <taxon>Autographivirales incertae sedis</taxon>
        <taxon>Vistulavirus</taxon>
        <taxon>Vistulavirus BB8</taxon>
    </lineage>
</organism>
<evidence type="ECO:0000313" key="2">
    <source>
        <dbReference type="Proteomes" id="UP000315813"/>
    </source>
</evidence>
<sequence length="151" mass="17448">MNRKEYLARYREENRERIREQQRQWRLRHTEEEKDRCRKKAVDYRATPDGRGDRLFHGAKKRAATSGIEFSLEREWVIEKVKSGVCEVTGLPFELSSGRSLFAPSLDRTDPTKGYTPDNVKVVVWSYNAAKATGTHEEVLVLAHALVANDN</sequence>
<dbReference type="EMBL" id="MK984681">
    <property type="protein sequence ID" value="QDB71031.1"/>
    <property type="molecule type" value="Genomic_DNA"/>
</dbReference>